<dbReference type="AlphaFoldDB" id="A0A2G9T6T6"/>
<dbReference type="OrthoDB" id="6502088at2759"/>
<accession>A0A2G9T6T6</accession>
<gene>
    <name evidence="1" type="ORF">TELCIR_25014</name>
</gene>
<dbReference type="Proteomes" id="UP000230423">
    <property type="component" value="Unassembled WGS sequence"/>
</dbReference>
<protein>
    <submittedName>
        <fullName evidence="1">Uncharacterized protein</fullName>
    </submittedName>
</protein>
<feature type="non-terminal residue" evidence="1">
    <location>
        <position position="1"/>
    </location>
</feature>
<keyword evidence="2" id="KW-1185">Reference proteome</keyword>
<evidence type="ECO:0000313" key="1">
    <source>
        <dbReference type="EMBL" id="PIO53644.1"/>
    </source>
</evidence>
<reference evidence="1 2" key="1">
    <citation type="submission" date="2015-09" db="EMBL/GenBank/DDBJ databases">
        <title>Draft genome of the parasitic nematode Teladorsagia circumcincta isolate WARC Sus (inbred).</title>
        <authorList>
            <person name="Mitreva M."/>
        </authorList>
    </citation>
    <scope>NUCLEOTIDE SEQUENCE [LARGE SCALE GENOMIC DNA]</scope>
    <source>
        <strain evidence="1 2">S</strain>
    </source>
</reference>
<evidence type="ECO:0000313" key="2">
    <source>
        <dbReference type="Proteomes" id="UP000230423"/>
    </source>
</evidence>
<feature type="non-terminal residue" evidence="1">
    <location>
        <position position="71"/>
    </location>
</feature>
<organism evidence="1 2">
    <name type="scientific">Teladorsagia circumcincta</name>
    <name type="common">Brown stomach worm</name>
    <name type="synonym">Ostertagia circumcincta</name>
    <dbReference type="NCBI Taxonomy" id="45464"/>
    <lineage>
        <taxon>Eukaryota</taxon>
        <taxon>Metazoa</taxon>
        <taxon>Ecdysozoa</taxon>
        <taxon>Nematoda</taxon>
        <taxon>Chromadorea</taxon>
        <taxon>Rhabditida</taxon>
        <taxon>Rhabditina</taxon>
        <taxon>Rhabditomorpha</taxon>
        <taxon>Strongyloidea</taxon>
        <taxon>Trichostrongylidae</taxon>
        <taxon>Teladorsagia</taxon>
    </lineage>
</organism>
<name>A0A2G9T6T6_TELCI</name>
<sequence>KRTPVNFPMDERDIKGAVYQPIFVRCTCLNMEQCVPNRNPLEVNASVCMCFEDVTRGLIWPCYPTTAWSVK</sequence>
<dbReference type="EMBL" id="KZ409002">
    <property type="protein sequence ID" value="PIO53644.1"/>
    <property type="molecule type" value="Genomic_DNA"/>
</dbReference>
<proteinExistence type="predicted"/>